<dbReference type="SUPFAM" id="SSF46894">
    <property type="entry name" value="C-terminal effector domain of the bipartite response regulators"/>
    <property type="match status" value="1"/>
</dbReference>
<dbReference type="EMBL" id="JBCGUG010000026">
    <property type="protein sequence ID" value="MEM0707070.1"/>
    <property type="molecule type" value="Genomic_DNA"/>
</dbReference>
<dbReference type="InterPro" id="IPR016032">
    <property type="entry name" value="Sig_transdc_resp-reg_C-effctor"/>
</dbReference>
<feature type="domain" description="HTH luxR-type" evidence="2">
    <location>
        <begin position="89"/>
        <end position="154"/>
    </location>
</feature>
<dbReference type="InterPro" id="IPR000792">
    <property type="entry name" value="Tscrpt_reg_LuxR_C"/>
</dbReference>
<dbReference type="Gene3D" id="1.10.10.10">
    <property type="entry name" value="Winged helix-like DNA-binding domain superfamily/Winged helix DNA-binding domain"/>
    <property type="match status" value="1"/>
</dbReference>
<dbReference type="InterPro" id="IPR036388">
    <property type="entry name" value="WH-like_DNA-bd_sf"/>
</dbReference>
<dbReference type="PRINTS" id="PR00038">
    <property type="entry name" value="HTHLUXR"/>
</dbReference>
<dbReference type="PROSITE" id="PS50043">
    <property type="entry name" value="HTH_LUXR_2"/>
    <property type="match status" value="1"/>
</dbReference>
<keyword evidence="1" id="KW-0238">DNA-binding</keyword>
<accession>A0ABU9PNY9</accession>
<name>A0ABU9PNY9_9ENTR</name>
<keyword evidence="4" id="KW-1185">Reference proteome</keyword>
<gene>
    <name evidence="3" type="ORF">AAGT82_21985</name>
</gene>
<dbReference type="CDD" id="cd06170">
    <property type="entry name" value="LuxR_C_like"/>
    <property type="match status" value="1"/>
</dbReference>
<comment type="caution">
    <text evidence="3">The sequence shown here is derived from an EMBL/GenBank/DDBJ whole genome shotgun (WGS) entry which is preliminary data.</text>
</comment>
<reference evidence="3 4" key="1">
    <citation type="submission" date="2024-04" db="EMBL/GenBank/DDBJ databases">
        <title>Draft genome sequence of a multidrug-resistant Enterobacter quasihormaechei Hakim RU_CBWE strain isolated from pond surface water at the University of Rajshahi in Bangladesh.</title>
        <authorList>
            <person name="Raihan J."/>
            <person name="Islam M.S."/>
            <person name="Khan M.U."/>
            <person name="Romance M."/>
            <person name="Haque M.H."/>
        </authorList>
    </citation>
    <scope>NUCLEOTIDE SEQUENCE [LARGE SCALE GENOMIC DNA]</scope>
    <source>
        <strain evidence="3 4">Hakim RU_CBWE</strain>
    </source>
</reference>
<proteinExistence type="predicted"/>
<dbReference type="Pfam" id="PF00196">
    <property type="entry name" value="GerE"/>
    <property type="match status" value="1"/>
</dbReference>
<dbReference type="SMART" id="SM00421">
    <property type="entry name" value="HTH_LUXR"/>
    <property type="match status" value="1"/>
</dbReference>
<evidence type="ECO:0000313" key="4">
    <source>
        <dbReference type="Proteomes" id="UP001490940"/>
    </source>
</evidence>
<evidence type="ECO:0000256" key="1">
    <source>
        <dbReference type="ARBA" id="ARBA00023125"/>
    </source>
</evidence>
<evidence type="ECO:0000313" key="3">
    <source>
        <dbReference type="EMBL" id="MEM0707070.1"/>
    </source>
</evidence>
<protein>
    <submittedName>
        <fullName evidence="3">Helix-turn-helix transcriptional regulator</fullName>
    </submittedName>
</protein>
<sequence>MQIFSEDKYFILGINALLINLNISEPEGLILFDTGHEYIYVLNEDEIDHLICCDPISAFILCRRSLVDRAAEMDIFSRLLSGWRFGCVRRRNSTELSIREALIIRMICLGIDQKHIATQLRISEKTVSAHKLNALHKLKIKNIAMFFAEYASWYPLWIQCAVGRTVKERVNALSY</sequence>
<evidence type="ECO:0000259" key="2">
    <source>
        <dbReference type="PROSITE" id="PS50043"/>
    </source>
</evidence>
<dbReference type="Proteomes" id="UP001490940">
    <property type="component" value="Unassembled WGS sequence"/>
</dbReference>
<dbReference type="RefSeq" id="WP_342698446.1">
    <property type="nucleotide sequence ID" value="NZ_JBCGUG010000026.1"/>
</dbReference>
<organism evidence="3 4">
    <name type="scientific">Enterobacter quasihormaechei</name>
    <dbReference type="NCBI Taxonomy" id="2529382"/>
    <lineage>
        <taxon>Bacteria</taxon>
        <taxon>Pseudomonadati</taxon>
        <taxon>Pseudomonadota</taxon>
        <taxon>Gammaproteobacteria</taxon>
        <taxon>Enterobacterales</taxon>
        <taxon>Enterobacteriaceae</taxon>
        <taxon>Enterobacter</taxon>
    </lineage>
</organism>